<dbReference type="Pfam" id="PF00648">
    <property type="entry name" value="Peptidase_C2"/>
    <property type="match status" value="1"/>
</dbReference>
<organism evidence="5 6">
    <name type="scientific">Adineta ricciae</name>
    <name type="common">Rotifer</name>
    <dbReference type="NCBI Taxonomy" id="249248"/>
    <lineage>
        <taxon>Eukaryota</taxon>
        <taxon>Metazoa</taxon>
        <taxon>Spiralia</taxon>
        <taxon>Gnathifera</taxon>
        <taxon>Rotifera</taxon>
        <taxon>Eurotatoria</taxon>
        <taxon>Bdelloidea</taxon>
        <taxon>Adinetida</taxon>
        <taxon>Adinetidae</taxon>
        <taxon>Adineta</taxon>
    </lineage>
</organism>
<name>A0A814K2Z2_ADIRI</name>
<feature type="compositionally biased region" description="Low complexity" evidence="2">
    <location>
        <begin position="1771"/>
        <end position="1783"/>
    </location>
</feature>
<evidence type="ECO:0000313" key="6">
    <source>
        <dbReference type="Proteomes" id="UP000663828"/>
    </source>
</evidence>
<feature type="compositionally biased region" description="Gly residues" evidence="2">
    <location>
        <begin position="1996"/>
        <end position="2005"/>
    </location>
</feature>
<feature type="region of interest" description="Disordered" evidence="2">
    <location>
        <begin position="1976"/>
        <end position="2005"/>
    </location>
</feature>
<dbReference type="GO" id="GO:0006508">
    <property type="term" value="P:proteolysis"/>
    <property type="evidence" value="ECO:0007669"/>
    <property type="project" value="InterPro"/>
</dbReference>
<dbReference type="GO" id="GO:0004198">
    <property type="term" value="F:calcium-dependent cysteine-type endopeptidase activity"/>
    <property type="evidence" value="ECO:0007669"/>
    <property type="project" value="InterPro"/>
</dbReference>
<feature type="region of interest" description="Disordered" evidence="2">
    <location>
        <begin position="1727"/>
        <end position="1834"/>
    </location>
</feature>
<feature type="region of interest" description="Disordered" evidence="2">
    <location>
        <begin position="857"/>
        <end position="932"/>
    </location>
</feature>
<feature type="compositionally biased region" description="Polar residues" evidence="2">
    <location>
        <begin position="647"/>
        <end position="658"/>
    </location>
</feature>
<feature type="region of interest" description="Disordered" evidence="2">
    <location>
        <begin position="354"/>
        <end position="471"/>
    </location>
</feature>
<evidence type="ECO:0000259" key="3">
    <source>
        <dbReference type="PROSITE" id="PS50203"/>
    </source>
</evidence>
<feature type="compositionally biased region" description="Basic and acidic residues" evidence="2">
    <location>
        <begin position="48"/>
        <end position="68"/>
    </location>
</feature>
<feature type="region of interest" description="Disordered" evidence="2">
    <location>
        <begin position="1486"/>
        <end position="1567"/>
    </location>
</feature>
<feature type="region of interest" description="Disordered" evidence="2">
    <location>
        <begin position="40"/>
        <end position="68"/>
    </location>
</feature>
<gene>
    <name evidence="5" type="ORF">XAT740_LOCUS15515</name>
</gene>
<keyword evidence="6" id="KW-1185">Reference proteome</keyword>
<dbReference type="InterPro" id="IPR000048">
    <property type="entry name" value="IQ_motif_EF-hand-BS"/>
</dbReference>
<dbReference type="PANTHER" id="PTHR46298:SF1">
    <property type="entry name" value="ANDROGLOBIN"/>
    <property type="match status" value="1"/>
</dbReference>
<dbReference type="PROSITE" id="PS52042">
    <property type="entry name" value="GLOBIN_CP_ADGB"/>
    <property type="match status" value="1"/>
</dbReference>
<feature type="compositionally biased region" description="Basic and acidic residues" evidence="2">
    <location>
        <begin position="624"/>
        <end position="646"/>
    </location>
</feature>
<dbReference type="SUPFAM" id="SSF54001">
    <property type="entry name" value="Cysteine proteinases"/>
    <property type="match status" value="1"/>
</dbReference>
<evidence type="ECO:0008006" key="7">
    <source>
        <dbReference type="Google" id="ProtNLM"/>
    </source>
</evidence>
<dbReference type="PROSITE" id="PS50096">
    <property type="entry name" value="IQ"/>
    <property type="match status" value="1"/>
</dbReference>
<evidence type="ECO:0000313" key="5">
    <source>
        <dbReference type="EMBL" id="CAF1045872.1"/>
    </source>
</evidence>
<dbReference type="InterPro" id="IPR054094">
    <property type="entry name" value="Androglobin_IV"/>
</dbReference>
<dbReference type="CDD" id="cd22307">
    <property type="entry name" value="Adgb_C_mid-like"/>
    <property type="match status" value="1"/>
</dbReference>
<dbReference type="Pfam" id="PF00612">
    <property type="entry name" value="IQ"/>
    <property type="match status" value="1"/>
</dbReference>
<evidence type="ECO:0000256" key="2">
    <source>
        <dbReference type="SAM" id="MobiDB-lite"/>
    </source>
</evidence>
<feature type="region of interest" description="Disordered" evidence="2">
    <location>
        <begin position="1"/>
        <end position="20"/>
    </location>
</feature>
<dbReference type="InterPro" id="IPR054093">
    <property type="entry name" value="Androglobin_II"/>
</dbReference>
<feature type="region of interest" description="Disordered" evidence="2">
    <location>
        <begin position="1612"/>
        <end position="1679"/>
    </location>
</feature>
<feature type="compositionally biased region" description="Low complexity" evidence="2">
    <location>
        <begin position="1628"/>
        <end position="1658"/>
    </location>
</feature>
<dbReference type="EMBL" id="CAJNOR010000959">
    <property type="protein sequence ID" value="CAF1045872.1"/>
    <property type="molecule type" value="Genomic_DNA"/>
</dbReference>
<dbReference type="Pfam" id="PF22068">
    <property type="entry name" value="Androglobin_II"/>
    <property type="match status" value="1"/>
</dbReference>
<dbReference type="InterPro" id="IPR053033">
    <property type="entry name" value="Androglobin-like"/>
</dbReference>
<proteinExistence type="predicted"/>
<feature type="compositionally biased region" description="Polar residues" evidence="2">
    <location>
        <begin position="727"/>
        <end position="745"/>
    </location>
</feature>
<evidence type="ECO:0000256" key="1">
    <source>
        <dbReference type="PROSITE-ProRule" id="PRU00239"/>
    </source>
</evidence>
<dbReference type="Pfam" id="PF22069">
    <property type="entry name" value="Androglobin_IV"/>
    <property type="match status" value="1"/>
</dbReference>
<dbReference type="GO" id="GO:0019825">
    <property type="term" value="F:oxygen binding"/>
    <property type="evidence" value="ECO:0007669"/>
    <property type="project" value="InterPro"/>
</dbReference>
<feature type="region of interest" description="Disordered" evidence="2">
    <location>
        <begin position="801"/>
        <end position="822"/>
    </location>
</feature>
<sequence>MSSGRTSATDGGEDSPRHYSTVTKAIHFTTKLVLNNDEKNSPSQQYLQHEKHALHDRQYSTADIHDRSVDSRRHRLAPIWPEWNDADVNAESWEVGSGKKKETGANRARVDTKSASVGGTHGFEDPEGKIELPPTLKADQWKRPVDFLPPERPPVIVDVDQGMQNFDLVTPNEHLHFNDTMRNIISQITALWDICRRERKSTGGPDNLPEQNAAVLSGRTWRPWEHIYALNKVSRQPFVTPYNPAGKYVIRLFFLGTWRKLIVDDTIPFDSKNRCLLPQTSLSYELWPLLLSKGLLKIISLDYRSPTSNPPSNETSIIHTLTGWLPEPIPLKYTHAGKVWDFLRNDRSNKLVTENETNKSDHPPTSPLPTYGPVPLYKWPEPKAEITEEAPSSQSNEQPGHQDDTATETLTKKSDEKSTKKGGAPAGLTVPKEPATKTTAGKENRAGKDSKRPGGAGRGGATDDSGSIIDDQTIPEAPKMIVFANIPQSPSARISAYGEVADRSEKLRRYNLNDTFSTTMLLTTIRDIPLEPPPPPEYIPPWKLIRPKKPKVLPHAEPFTPREPKPDRWIEITSPYINYPSPSALNMNIHTPPHGTASRLSHSATHSTVVDVPDIIEVDEDEDGVHVESRVDYDIDQGDAHKKEETISPSKEIPTTDTPDIMDESLRSAASKLRSERSADKNKNNRKLTSSKIEVPSAKAPSDAVSVKSRAGESEPTGTQVDALGTGTATNPEQQDSQSKTNDANSGPKMAQPMKKTYTTPKIWMDFDDFCSCFTSIVVYHNPRGYQYSHKHTELKPAVTSVTKEKKKDPNPPASQQIPNLQDEKSPLYLFVDSTRESLGKNIELIVGLTSLSRWHDSGQPDATGPLAPGIPTIPEKGGRNTGLSTDRGPSELSPARGKHRQSVFEAPQTPAPHVLAHDPNPPDNNPASQKDMVSQSGLLIAEIHSWKSVSMGQPILRLHTTATKAALLTLPPGRHVLKFTVTCPLASHLQIMSDTHDFTFGDEDQLLSKVVSVPEDAEFIARAEELLYALDESVQNFNDMDQQDGKLNELFRTYCQYAPESANLTIQKCWRAFNDAIYATLRTLLHSTGQALNTETQYAWRCFTNDLTTPDIMGAYETRQHNINITRNSARPSNVALPGNPVPTGASTTGKKGGGKDKGGADDKAAGKQQTALAASLSAAEMQEEPVSEWLTRELSANEMDAIINIQKSARGYLQRRILDARTPGTERNLLIQRALQSTMTALKNDVTKSAILLFRNLLSIKPELIQCFAFRNDDWNMVTYRDYHGQHQEQPANTWFTLFREIFYATETSFVAARLLAHAQNSVLRVINNDTYQEMSLIFNRLAPTTFTKNKLGYTFFAEGVTLDQPLVNNRYRLRLLTSYAHLPEPRNDQLTSAFVTKESKDYYVPNRDQIICRYRVIVGDDVNQTGRNFHLASIQFSTSKADVLMCLTVLDGKEEIVRVEGKGSIVLPAVLFLRDVTNTVNTAAQAPPLPTPQISTPTTATTAAPAASRPASKTGGKKDGKGAGGARGSISEPTPPSTAARPEKEKIGSGKRSRSSSRVGVVTEEEEKIHKYIIQVTLLRKSWPLTATQWQFVEQLKEQEKNDLKVFKQPTAAKPDGAVGGTAGTTGANTKRAGQAGTGAAAAGKGKGAAAAAGAGKAGTGTSGRPGTGKGTTEKPIDSTKAHWILRVVCDADKSDELTIKKDNERNDELINTKKAWETLEAGRAQKAMQTRQKFLDSLQPKAEERPLSATTDGTTKPPEAQSDDKTVPTTTTTAVTAPSTVPPPAEQQPVAKQPTATTTKKGASSTGTKKGAAKDEAAKQAELAAAAAQQEAMPVLPPLPAVDEPLLDQPPITKPKIILPPLDIKPFTKQKLSSDEPVVVDPLFEQEELRRRQAEFLEYAKYADEIRQFRTEDQNNRYKEKIRQLEEYVDLQGKIDQFRRTVNEPREAFRQRFLEVERKRLAELAAKEQELIAAAEKNKPPPTDKGKKGKGKGSAGAKGKK</sequence>
<dbReference type="InterPro" id="IPR001300">
    <property type="entry name" value="Peptidase_C2_calpain_cat"/>
</dbReference>
<feature type="compositionally biased region" description="Basic and acidic residues" evidence="2">
    <location>
        <begin position="440"/>
        <end position="452"/>
    </location>
</feature>
<feature type="compositionally biased region" description="Low complexity" evidence="2">
    <location>
        <begin position="1486"/>
        <end position="1517"/>
    </location>
</feature>
<comment type="caution">
    <text evidence="5">The sequence shown here is derived from an EMBL/GenBank/DDBJ whole genome shotgun (WGS) entry which is preliminary data.</text>
</comment>
<feature type="compositionally biased region" description="Basic and acidic residues" evidence="2">
    <location>
        <begin position="673"/>
        <end position="683"/>
    </location>
</feature>
<dbReference type="PROSITE" id="PS50203">
    <property type="entry name" value="CALPAIN_CAT"/>
    <property type="match status" value="1"/>
</dbReference>
<dbReference type="Gene3D" id="1.10.490.10">
    <property type="entry name" value="Globins"/>
    <property type="match status" value="1"/>
</dbReference>
<feature type="compositionally biased region" description="Low complexity" evidence="2">
    <location>
        <begin position="1799"/>
        <end position="1814"/>
    </location>
</feature>
<dbReference type="GO" id="GO:0020037">
    <property type="term" value="F:heme binding"/>
    <property type="evidence" value="ECO:0007669"/>
    <property type="project" value="InterPro"/>
</dbReference>
<feature type="region of interest" description="Disordered" evidence="2">
    <location>
        <begin position="622"/>
        <end position="754"/>
    </location>
</feature>
<feature type="domain" description="Calpain catalytic" evidence="3">
    <location>
        <begin position="140"/>
        <end position="340"/>
    </location>
</feature>
<feature type="domain" description="Globin" evidence="4">
    <location>
        <begin position="992"/>
        <end position="1262"/>
    </location>
</feature>
<feature type="region of interest" description="Disordered" evidence="2">
    <location>
        <begin position="94"/>
        <end position="131"/>
    </location>
</feature>
<dbReference type="SMART" id="SM00230">
    <property type="entry name" value="CysPc"/>
    <property type="match status" value="1"/>
</dbReference>
<feature type="compositionally biased region" description="Basic and acidic residues" evidence="2">
    <location>
        <begin position="1155"/>
        <end position="1167"/>
    </location>
</feature>
<dbReference type="InterPro" id="IPR038765">
    <property type="entry name" value="Papain-like_cys_pep_sf"/>
</dbReference>
<dbReference type="Proteomes" id="UP000663828">
    <property type="component" value="Unassembled WGS sequence"/>
</dbReference>
<dbReference type="InterPro" id="IPR012292">
    <property type="entry name" value="Globin/Proto"/>
</dbReference>
<feature type="compositionally biased region" description="Basic and acidic residues" evidence="2">
    <location>
        <begin position="1976"/>
        <end position="1990"/>
    </location>
</feature>
<dbReference type="PANTHER" id="PTHR46298">
    <property type="entry name" value="ANDROGLOBIN"/>
    <property type="match status" value="1"/>
</dbReference>
<comment type="caution">
    <text evidence="1">Lacks conserved residue(s) required for the propagation of feature annotation.</text>
</comment>
<feature type="compositionally biased region" description="Polar residues" evidence="2">
    <location>
        <begin position="390"/>
        <end position="399"/>
    </location>
</feature>
<dbReference type="InterPro" id="IPR057249">
    <property type="entry name" value="Globin_CP_ADGB"/>
</dbReference>
<accession>A0A814K2Z2</accession>
<dbReference type="Pfam" id="PF22070">
    <property type="entry name" value="Androglobin_V"/>
    <property type="match status" value="1"/>
</dbReference>
<reference evidence="5" key="1">
    <citation type="submission" date="2021-02" db="EMBL/GenBank/DDBJ databases">
        <authorList>
            <person name="Nowell W R."/>
        </authorList>
    </citation>
    <scope>NUCLEOTIDE SEQUENCE</scope>
</reference>
<feature type="compositionally biased region" description="Basic and acidic residues" evidence="2">
    <location>
        <begin position="97"/>
        <end position="112"/>
    </location>
</feature>
<dbReference type="InterPro" id="IPR054095">
    <property type="entry name" value="Androglobin_V"/>
</dbReference>
<feature type="region of interest" description="Disordered" evidence="2">
    <location>
        <begin position="1128"/>
        <end position="1181"/>
    </location>
</feature>
<feature type="compositionally biased region" description="Gly residues" evidence="2">
    <location>
        <begin position="1659"/>
        <end position="1673"/>
    </location>
</feature>
<evidence type="ECO:0000259" key="4">
    <source>
        <dbReference type="PROSITE" id="PS52042"/>
    </source>
</evidence>
<feature type="compositionally biased region" description="Basic and acidic residues" evidence="2">
    <location>
        <begin position="400"/>
        <end position="419"/>
    </location>
</feature>
<feature type="compositionally biased region" description="Low complexity" evidence="2">
    <location>
        <begin position="1824"/>
        <end position="1834"/>
    </location>
</feature>
<protein>
    <recommendedName>
        <fullName evidence="7">Androglobin</fullName>
    </recommendedName>
</protein>